<dbReference type="Gene3D" id="3.40.50.1980">
    <property type="entry name" value="Nitrogenase molybdenum iron protein domain"/>
    <property type="match status" value="2"/>
</dbReference>
<dbReference type="EMBL" id="MNTG01000046">
    <property type="protein sequence ID" value="OLA36374.1"/>
    <property type="molecule type" value="Genomic_DNA"/>
</dbReference>
<name>A0A1Q6R1V9_9FIRM</name>
<accession>A0A1Q6R1V9</accession>
<keyword evidence="2" id="KW-0732">Signal</keyword>
<comment type="caution">
    <text evidence="4">The sequence shown here is derived from an EMBL/GenBank/DDBJ whole genome shotgun (WGS) entry which is preliminary data.</text>
</comment>
<evidence type="ECO:0000313" key="5">
    <source>
        <dbReference type="Proteomes" id="UP000186777"/>
    </source>
</evidence>
<reference evidence="4 5" key="1">
    <citation type="journal article" date="2016" name="Nat. Biotechnol.">
        <title>Measurement of bacterial replication rates in microbial communities.</title>
        <authorList>
            <person name="Brown C.T."/>
            <person name="Olm M.R."/>
            <person name="Thomas B.C."/>
            <person name="Banfield J.F."/>
        </authorList>
    </citation>
    <scope>NUCLEOTIDE SEQUENCE [LARGE SCALE GENOMIC DNA]</scope>
    <source>
        <strain evidence="4">46_33</strain>
    </source>
</reference>
<evidence type="ECO:0000256" key="1">
    <source>
        <dbReference type="ARBA" id="ARBA00008814"/>
    </source>
</evidence>
<feature type="chain" id="PRO_5038884191" description="Fe/B12 periplasmic-binding domain-containing protein" evidence="2">
    <location>
        <begin position="27"/>
        <end position="320"/>
    </location>
</feature>
<sequence length="320" mass="35224">MRKIFSFILTVLMVCLCISGCTPLTGSSGSGSAVKITDDNQRIVTIKKIPERIVVLSPSFLELVEAVDGKVVGRAKTQVGKVPDFAKDAAEVGFIFNINVEKIVELKPDLVIAYKGMHERYLHTLESNNIPVIVLNLKSYEDVKHSMLTIGKIMRKDDKAQKVVANLDKDINATVSKLPKSERSVAILHTTSMGITMEKETSIAGCCAKMLKLRNVVQGETKPVSGPMGTQPDKAPYSLEDLLEKNPQVIFITSMGAPRDAEGNPKLEIMSNPAWNSIDAVKNKQVFFLPDDLFLLNPGLEYPKAVRYMAAKMYPDAVKE</sequence>
<dbReference type="InterPro" id="IPR002491">
    <property type="entry name" value="ABC_transptr_periplasmic_BD"/>
</dbReference>
<evidence type="ECO:0000259" key="3">
    <source>
        <dbReference type="PROSITE" id="PS50983"/>
    </source>
</evidence>
<evidence type="ECO:0000256" key="2">
    <source>
        <dbReference type="SAM" id="SignalP"/>
    </source>
</evidence>
<proteinExistence type="inferred from homology"/>
<dbReference type="PROSITE" id="PS50983">
    <property type="entry name" value="FE_B12_PBP"/>
    <property type="match status" value="1"/>
</dbReference>
<dbReference type="STRING" id="626940.BHW43_10465"/>
<organism evidence="4 5">
    <name type="scientific">Phascolarctobacterium succinatutens</name>
    <dbReference type="NCBI Taxonomy" id="626940"/>
    <lineage>
        <taxon>Bacteria</taxon>
        <taxon>Bacillati</taxon>
        <taxon>Bacillota</taxon>
        <taxon>Negativicutes</taxon>
        <taxon>Acidaminococcales</taxon>
        <taxon>Acidaminococcaceae</taxon>
        <taxon>Phascolarctobacterium</taxon>
    </lineage>
</organism>
<feature type="domain" description="Fe/B12 periplasmic-binding" evidence="3">
    <location>
        <begin position="52"/>
        <end position="317"/>
    </location>
</feature>
<dbReference type="GO" id="GO:0071281">
    <property type="term" value="P:cellular response to iron ion"/>
    <property type="evidence" value="ECO:0007669"/>
    <property type="project" value="TreeGrafter"/>
</dbReference>
<comment type="similarity">
    <text evidence="1">Belongs to the bacterial solute-binding protein 8 family.</text>
</comment>
<protein>
    <recommendedName>
        <fullName evidence="3">Fe/B12 periplasmic-binding domain-containing protein</fullName>
    </recommendedName>
</protein>
<evidence type="ECO:0000313" key="4">
    <source>
        <dbReference type="EMBL" id="OLA36374.1"/>
    </source>
</evidence>
<dbReference type="InterPro" id="IPR050902">
    <property type="entry name" value="ABC_Transporter_SBP"/>
</dbReference>
<dbReference type="SUPFAM" id="SSF53807">
    <property type="entry name" value="Helical backbone' metal receptor"/>
    <property type="match status" value="1"/>
</dbReference>
<dbReference type="PANTHER" id="PTHR30535">
    <property type="entry name" value="VITAMIN B12-BINDING PROTEIN"/>
    <property type="match status" value="1"/>
</dbReference>
<dbReference type="AlphaFoldDB" id="A0A1Q6R1V9"/>
<gene>
    <name evidence="4" type="ORF">BHW43_10465</name>
</gene>
<dbReference type="Proteomes" id="UP000186777">
    <property type="component" value="Unassembled WGS sequence"/>
</dbReference>
<feature type="signal peptide" evidence="2">
    <location>
        <begin position="1"/>
        <end position="26"/>
    </location>
</feature>
<dbReference type="Pfam" id="PF01497">
    <property type="entry name" value="Peripla_BP_2"/>
    <property type="match status" value="1"/>
</dbReference>
<dbReference type="PANTHER" id="PTHR30535:SF34">
    <property type="entry name" value="MOLYBDATE-BINDING PROTEIN MOLA"/>
    <property type="match status" value="1"/>
</dbReference>